<protein>
    <submittedName>
        <fullName evidence="1">Uncharacterized protein</fullName>
    </submittedName>
</protein>
<dbReference type="AlphaFoldDB" id="A0A016UGA1"/>
<evidence type="ECO:0000313" key="2">
    <source>
        <dbReference type="Proteomes" id="UP000024635"/>
    </source>
</evidence>
<dbReference type="OrthoDB" id="10445349at2759"/>
<dbReference type="Proteomes" id="UP000024635">
    <property type="component" value="Unassembled WGS sequence"/>
</dbReference>
<proteinExistence type="predicted"/>
<name>A0A016UGA1_9BILA</name>
<dbReference type="STRING" id="53326.A0A016UGA1"/>
<organism evidence="1 2">
    <name type="scientific">Ancylostoma ceylanicum</name>
    <dbReference type="NCBI Taxonomy" id="53326"/>
    <lineage>
        <taxon>Eukaryota</taxon>
        <taxon>Metazoa</taxon>
        <taxon>Ecdysozoa</taxon>
        <taxon>Nematoda</taxon>
        <taxon>Chromadorea</taxon>
        <taxon>Rhabditida</taxon>
        <taxon>Rhabditina</taxon>
        <taxon>Rhabditomorpha</taxon>
        <taxon>Strongyloidea</taxon>
        <taxon>Ancylostomatidae</taxon>
        <taxon>Ancylostomatinae</taxon>
        <taxon>Ancylostoma</taxon>
    </lineage>
</organism>
<comment type="caution">
    <text evidence="1">The sequence shown here is derived from an EMBL/GenBank/DDBJ whole genome shotgun (WGS) entry which is preliminary data.</text>
</comment>
<evidence type="ECO:0000313" key="1">
    <source>
        <dbReference type="EMBL" id="EYC13613.1"/>
    </source>
</evidence>
<dbReference type="EMBL" id="JARK01001379">
    <property type="protein sequence ID" value="EYC13613.1"/>
    <property type="molecule type" value="Genomic_DNA"/>
</dbReference>
<reference evidence="2" key="1">
    <citation type="journal article" date="2015" name="Nat. Genet.">
        <title>The genome and transcriptome of the zoonotic hookworm Ancylostoma ceylanicum identify infection-specific gene families.</title>
        <authorList>
            <person name="Schwarz E.M."/>
            <person name="Hu Y."/>
            <person name="Antoshechkin I."/>
            <person name="Miller M.M."/>
            <person name="Sternberg P.W."/>
            <person name="Aroian R.V."/>
        </authorList>
    </citation>
    <scope>NUCLEOTIDE SEQUENCE</scope>
    <source>
        <strain evidence="2">HY135</strain>
    </source>
</reference>
<accession>A0A016UGA1</accession>
<sequence>MNSTEVVASHNGEDYNQLTSAQLISAIMARNSDPIINDMLLALSEKVKVECLSMIETEKRGRSIVLAGLEEAPVDVGPSMRMKDSETKVEGVLSALQIECRPSELYRMGKLIVIVQD</sequence>
<gene>
    <name evidence="1" type="primary">Acey_s0043.g815</name>
    <name evidence="1" type="ORF">Y032_0043g815</name>
</gene>
<keyword evidence="2" id="KW-1185">Reference proteome</keyword>